<feature type="domain" description="ATP-grasp" evidence="4">
    <location>
        <begin position="504"/>
        <end position="555"/>
    </location>
</feature>
<dbReference type="Pfam" id="PF13607">
    <property type="entry name" value="Succ_CoA_lig"/>
    <property type="match status" value="1"/>
</dbReference>
<evidence type="ECO:0000256" key="2">
    <source>
        <dbReference type="ARBA" id="ARBA00060888"/>
    </source>
</evidence>
<dbReference type="InterPro" id="IPR013815">
    <property type="entry name" value="ATP_grasp_subdomain_1"/>
</dbReference>
<dbReference type="PROSITE" id="PS50975">
    <property type="entry name" value="ATP_GRASP"/>
    <property type="match status" value="1"/>
</dbReference>
<dbReference type="PANTHER" id="PTHR42793:SF1">
    <property type="entry name" value="PEPTIDYL-LYSINE N-ACETYLTRANSFERASE PATZ"/>
    <property type="match status" value="1"/>
</dbReference>
<dbReference type="Gene3D" id="3.30.470.20">
    <property type="entry name" value="ATP-grasp fold, B domain"/>
    <property type="match status" value="1"/>
</dbReference>
<dbReference type="Gene3D" id="3.40.50.720">
    <property type="entry name" value="NAD(P)-binding Rossmann-like Domain"/>
    <property type="match status" value="1"/>
</dbReference>
<gene>
    <name evidence="5" type="ORF">D1223_04135</name>
</gene>
<evidence type="ECO:0000313" key="5">
    <source>
        <dbReference type="EMBL" id="RIJ33039.1"/>
    </source>
</evidence>
<protein>
    <submittedName>
        <fullName evidence="5">CoA-binding protein</fullName>
    </submittedName>
</protein>
<dbReference type="SUPFAM" id="SSF56059">
    <property type="entry name" value="Glutathione synthetase ATP-binding domain-like"/>
    <property type="match status" value="1"/>
</dbReference>
<dbReference type="Gene3D" id="3.40.50.261">
    <property type="entry name" value="Succinyl-CoA synthetase domains"/>
    <property type="match status" value="2"/>
</dbReference>
<dbReference type="InterPro" id="IPR032875">
    <property type="entry name" value="Succ_CoA_lig_flav_dom"/>
</dbReference>
<evidence type="ECO:0000256" key="1">
    <source>
        <dbReference type="ARBA" id="ARBA00022532"/>
    </source>
</evidence>
<organism evidence="5 6">
    <name type="scientific">Henriciella mobilis</name>
    <dbReference type="NCBI Taxonomy" id="2305467"/>
    <lineage>
        <taxon>Bacteria</taxon>
        <taxon>Pseudomonadati</taxon>
        <taxon>Pseudomonadota</taxon>
        <taxon>Alphaproteobacteria</taxon>
        <taxon>Hyphomonadales</taxon>
        <taxon>Hyphomonadaceae</taxon>
        <taxon>Henriciella</taxon>
    </lineage>
</organism>
<keyword evidence="3" id="KW-0067">ATP-binding</keyword>
<dbReference type="GO" id="GO:0005524">
    <property type="term" value="F:ATP binding"/>
    <property type="evidence" value="ECO:0007669"/>
    <property type="project" value="UniProtKB-UniRule"/>
</dbReference>
<keyword evidence="1" id="KW-0816">Tricarboxylic acid cycle</keyword>
<dbReference type="Gene3D" id="3.30.1490.20">
    <property type="entry name" value="ATP-grasp fold, A domain"/>
    <property type="match status" value="1"/>
</dbReference>
<dbReference type="GO" id="GO:0006099">
    <property type="term" value="P:tricarboxylic acid cycle"/>
    <property type="evidence" value="ECO:0007669"/>
    <property type="project" value="UniProtKB-KW"/>
</dbReference>
<dbReference type="AlphaFoldDB" id="A0A399RSN1"/>
<dbReference type="InterPro" id="IPR016102">
    <property type="entry name" value="Succinyl-CoA_synth-like"/>
</dbReference>
<comment type="similarity">
    <text evidence="2">In the N-terminal section; belongs to the acetate CoA ligase alpha subunit family.</text>
</comment>
<dbReference type="Pfam" id="PF13549">
    <property type="entry name" value="ATP-grasp_5"/>
    <property type="match status" value="1"/>
</dbReference>
<evidence type="ECO:0000256" key="3">
    <source>
        <dbReference type="PROSITE-ProRule" id="PRU00409"/>
    </source>
</evidence>
<evidence type="ECO:0000259" key="4">
    <source>
        <dbReference type="PROSITE" id="PS50975"/>
    </source>
</evidence>
<sequence>MPAPSDSLSAEAATIDLERLLNPRSVVIVGASPTPGALGASVLGNLERGGFKGEIHLVNPKRDMISGRPCVHSIDQLPDGIDAAVLAIPRAGVIGALRELARKKTGGAVIFSAGFAEGGEEGMAEQETIGRIAREGGMAVEGPNCLGFVNNKDGVALTFVETPAANLGDGDGVAIVSQSGAMAAVLQVTLASKDLGVTLSVSTGNEAATGVQDYVEYLVDDPRTRVISMIVEQFRDPARFLDLADKAREKGKPIILLHPGKSEAARQSAATHTGAMAGDYALMRSLVEHHGVLMAETLEHLGDLTELAMRSNRFSGESGAAILTESGAFKALSLDLAEEVGLNLPEMHDADSPAMRAALPDFVPVSNPVDLTAQALVDPELYQRAIAALVGDDRVGSILLGIIQTDPATAEKKLPSIIAAIETLKPEKPVIYAGLDEGAEVLPEFISKLRTLGVACYPTAERAIRAIATLSRAPGGKAPVRPSSRKIDVSLPSGAGVVPEYLSKTILREAGLAFPDGKFAESEDAAAAAADAIGYPVVLKAQSAELSHKSDAGGVALGLESEADLRRAFNKMYADVGNYSPGLTLDGVLVEKMSAKGVEMIVGARRDAAWGPVTLVGFGGVQAEVLKDFRLLPPDLSPAEIHDELLTLKSAKLLTGFRGSAPVDLDALCEMVSELGALMMSQPRILEVDLNPVVVRGAGKGLDILDALILLGA</sequence>
<dbReference type="SMART" id="SM00881">
    <property type="entry name" value="CoA_binding"/>
    <property type="match status" value="1"/>
</dbReference>
<evidence type="ECO:0000313" key="6">
    <source>
        <dbReference type="Proteomes" id="UP000266385"/>
    </source>
</evidence>
<dbReference type="GO" id="GO:0046872">
    <property type="term" value="F:metal ion binding"/>
    <property type="evidence" value="ECO:0007669"/>
    <property type="project" value="InterPro"/>
</dbReference>
<dbReference type="InterPro" id="IPR003781">
    <property type="entry name" value="CoA-bd"/>
</dbReference>
<reference evidence="5 6" key="1">
    <citation type="submission" date="2018-08" db="EMBL/GenBank/DDBJ databases">
        <title>Henriciella mobilis sp. nov., isolated from seawater.</title>
        <authorList>
            <person name="Cheng H."/>
            <person name="Wu Y.-H."/>
            <person name="Xu X.-W."/>
            <person name="Guo L.-L."/>
        </authorList>
    </citation>
    <scope>NUCLEOTIDE SEQUENCE [LARGE SCALE GENOMIC DNA]</scope>
    <source>
        <strain evidence="5 6">JN25</strain>
    </source>
</reference>
<dbReference type="EMBL" id="QWFX01000005">
    <property type="protein sequence ID" value="RIJ33039.1"/>
    <property type="molecule type" value="Genomic_DNA"/>
</dbReference>
<dbReference type="SUPFAM" id="SSF51735">
    <property type="entry name" value="NAD(P)-binding Rossmann-fold domains"/>
    <property type="match status" value="1"/>
</dbReference>
<dbReference type="Proteomes" id="UP000266385">
    <property type="component" value="Unassembled WGS sequence"/>
</dbReference>
<dbReference type="RefSeq" id="WP_119375117.1">
    <property type="nucleotide sequence ID" value="NZ_QWFX01000005.1"/>
</dbReference>
<dbReference type="InterPro" id="IPR011761">
    <property type="entry name" value="ATP-grasp"/>
</dbReference>
<dbReference type="FunFam" id="3.30.1490.20:FF:000020">
    <property type="entry name" value="Protein lysine acetyltransferase"/>
    <property type="match status" value="1"/>
</dbReference>
<comment type="caution">
    <text evidence="5">The sequence shown here is derived from an EMBL/GenBank/DDBJ whole genome shotgun (WGS) entry which is preliminary data.</text>
</comment>
<dbReference type="SUPFAM" id="SSF52210">
    <property type="entry name" value="Succinyl-CoA synthetase domains"/>
    <property type="match status" value="2"/>
</dbReference>
<proteinExistence type="inferred from homology"/>
<keyword evidence="3" id="KW-0547">Nucleotide-binding</keyword>
<name>A0A399RSN1_9PROT</name>
<dbReference type="InterPro" id="IPR036291">
    <property type="entry name" value="NAD(P)-bd_dom_sf"/>
</dbReference>
<dbReference type="Pfam" id="PF13380">
    <property type="entry name" value="CoA_binding_2"/>
    <property type="match status" value="1"/>
</dbReference>
<dbReference type="OrthoDB" id="9807426at2"/>
<dbReference type="PANTHER" id="PTHR42793">
    <property type="entry name" value="COA BINDING DOMAIN CONTAINING PROTEIN"/>
    <property type="match status" value="1"/>
</dbReference>
<accession>A0A399RSN1</accession>
<keyword evidence="6" id="KW-1185">Reference proteome</keyword>